<keyword evidence="26" id="KW-0206">Cytoskeleton</keyword>
<keyword evidence="28" id="KW-0449">Lipoprotein</keyword>
<dbReference type="InterPro" id="IPR007111">
    <property type="entry name" value="NACHT_NTPase"/>
</dbReference>
<dbReference type="GO" id="GO:0005783">
    <property type="term" value="C:endoplasmic reticulum"/>
    <property type="evidence" value="ECO:0007669"/>
    <property type="project" value="UniProtKB-SubCell"/>
</dbReference>
<dbReference type="CDD" id="cd08321">
    <property type="entry name" value="Pyrin_ASC-like"/>
    <property type="match status" value="1"/>
</dbReference>
<evidence type="ECO:0000256" key="18">
    <source>
        <dbReference type="ARBA" id="ARBA00022859"/>
    </source>
</evidence>
<evidence type="ECO:0000256" key="17">
    <source>
        <dbReference type="ARBA" id="ARBA00022840"/>
    </source>
</evidence>
<keyword evidence="23" id="KW-0564">Palmitate</keyword>
<evidence type="ECO:0000256" key="23">
    <source>
        <dbReference type="ARBA" id="ARBA00023139"/>
    </source>
</evidence>
<evidence type="ECO:0000256" key="5">
    <source>
        <dbReference type="ARBA" id="ARBA00004394"/>
    </source>
</evidence>
<protein>
    <recommendedName>
        <fullName evidence="29">NACHT, LRR and PYD domains-containing protein 3</fullName>
    </recommendedName>
</protein>
<dbReference type="Gene3D" id="3.80.10.10">
    <property type="entry name" value="Ribonuclease Inhibitor"/>
    <property type="match status" value="3"/>
</dbReference>
<dbReference type="Pfam" id="PF02758">
    <property type="entry name" value="PYRIN"/>
    <property type="match status" value="1"/>
</dbReference>
<comment type="subcellular location">
    <subcellularLocation>
        <location evidence="4">Cytoplasm</location>
        <location evidence="4">Cytoskeleton</location>
        <location evidence="4">Microtubule organizing center</location>
    </subcellularLocation>
    <subcellularLocation>
        <location evidence="3">Endoplasmic reticulum</location>
    </subcellularLocation>
    <subcellularLocation>
        <location evidence="5">Golgi apparatus membrane</location>
    </subcellularLocation>
    <subcellularLocation>
        <location evidence="2">Mitochondrion</location>
    </subcellularLocation>
    <subcellularLocation>
        <location evidence="1">Nucleus</location>
    </subcellularLocation>
    <subcellularLocation>
        <location evidence="6">Secreted</location>
    </subcellularLocation>
</comment>
<dbReference type="Gene3D" id="3.40.50.300">
    <property type="entry name" value="P-loop containing nucleotide triphosphate hydrolases"/>
    <property type="match status" value="1"/>
</dbReference>
<keyword evidence="15" id="KW-0378">Hydrolase</keyword>
<evidence type="ECO:0000256" key="3">
    <source>
        <dbReference type="ARBA" id="ARBA00004240"/>
    </source>
</evidence>
<dbReference type="PROSITE" id="PS50837">
    <property type="entry name" value="NACHT"/>
    <property type="match status" value="1"/>
</dbReference>
<keyword evidence="8" id="KW-0963">Cytoplasm</keyword>
<dbReference type="GO" id="GO:0005815">
    <property type="term" value="C:microtubule organizing center"/>
    <property type="evidence" value="ECO:0007669"/>
    <property type="project" value="UniProtKB-SubCell"/>
</dbReference>
<dbReference type="SUPFAM" id="SSF52540">
    <property type="entry name" value="P-loop containing nucleoside triphosphate hydrolases"/>
    <property type="match status" value="1"/>
</dbReference>
<keyword evidence="19" id="KW-0805">Transcription regulation</keyword>
<evidence type="ECO:0000256" key="25">
    <source>
        <dbReference type="ARBA" id="ARBA00023163"/>
    </source>
</evidence>
<dbReference type="GO" id="GO:0061702">
    <property type="term" value="C:canonical inflammasome complex"/>
    <property type="evidence" value="ECO:0007669"/>
    <property type="project" value="UniProtKB-SubCell"/>
</dbReference>
<evidence type="ECO:0000256" key="12">
    <source>
        <dbReference type="ARBA" id="ARBA00022588"/>
    </source>
</evidence>
<dbReference type="eggNOG" id="ENOG502SBIG">
    <property type="taxonomic scope" value="Eukaryota"/>
</dbReference>
<dbReference type="GO" id="GO:0005634">
    <property type="term" value="C:nucleus"/>
    <property type="evidence" value="ECO:0007669"/>
    <property type="project" value="UniProtKB-SubCell"/>
</dbReference>
<evidence type="ECO:0000256" key="30">
    <source>
        <dbReference type="ARBA" id="ARBA00045987"/>
    </source>
</evidence>
<keyword evidence="11" id="KW-0597">Phosphoprotein</keyword>
<evidence type="ECO:0000256" key="27">
    <source>
        <dbReference type="ARBA" id="ARBA00023242"/>
    </source>
</evidence>
<evidence type="ECO:0000256" key="20">
    <source>
        <dbReference type="ARBA" id="ARBA00023034"/>
    </source>
</evidence>
<keyword evidence="17" id="KW-0067">ATP-binding</keyword>
<dbReference type="SMART" id="SM01289">
    <property type="entry name" value="PYRIN"/>
    <property type="match status" value="1"/>
</dbReference>
<dbReference type="GO" id="GO:0016787">
    <property type="term" value="F:hydrolase activity"/>
    <property type="evidence" value="ECO:0007669"/>
    <property type="project" value="UniProtKB-KW"/>
</dbReference>
<evidence type="ECO:0000256" key="11">
    <source>
        <dbReference type="ARBA" id="ARBA00022553"/>
    </source>
</evidence>
<evidence type="ECO:0000256" key="8">
    <source>
        <dbReference type="ARBA" id="ARBA00022490"/>
    </source>
</evidence>
<keyword evidence="21" id="KW-0496">Mitochondrion</keyword>
<dbReference type="Pfam" id="PF13516">
    <property type="entry name" value="LRR_6"/>
    <property type="match status" value="4"/>
</dbReference>
<comment type="caution">
    <text evidence="34">The sequence shown here is derived from an EMBL/GenBank/DDBJ whole genome shotgun (WGS) entry which is preliminary data.</text>
</comment>
<evidence type="ECO:0000256" key="31">
    <source>
        <dbReference type="ARBA" id="ARBA00048778"/>
    </source>
</evidence>
<keyword evidence="14" id="KW-0547">Nucleotide-binding</keyword>
<evidence type="ECO:0000256" key="4">
    <source>
        <dbReference type="ARBA" id="ARBA00004267"/>
    </source>
</evidence>
<dbReference type="SMART" id="SM00368">
    <property type="entry name" value="LRR_RI"/>
    <property type="match status" value="8"/>
</dbReference>
<evidence type="ECO:0000256" key="24">
    <source>
        <dbReference type="ARBA" id="ARBA00023159"/>
    </source>
</evidence>
<dbReference type="Pfam" id="PF14484">
    <property type="entry name" value="FISNA"/>
    <property type="match status" value="1"/>
</dbReference>
<evidence type="ECO:0000256" key="22">
    <source>
        <dbReference type="ARBA" id="ARBA00023136"/>
    </source>
</evidence>
<comment type="similarity">
    <text evidence="7">Belongs to the NLRP family.</text>
</comment>
<comment type="function">
    <text evidence="30">Independently of inflammasome activation, regulates the differentiation of T helper 2 (Th2) cells and has a role in Th2 cell-dependent asthma and tumor growth. During Th2 differentiation, required for optimal IRF4 binding to IL4 promoter and for IRF4-dependent IL4 transcription. Binds to the consensus DNA sequence 5'-GRRGGNRGAG-3'. May also participate in the transcription of IL5, IL13, GATA3, CCR3, CCR4 and MAF.</text>
</comment>
<keyword evidence="35" id="KW-1185">Reference proteome</keyword>
<keyword evidence="18" id="KW-0391">Immunity</keyword>
<evidence type="ECO:0000256" key="1">
    <source>
        <dbReference type="ARBA" id="ARBA00004123"/>
    </source>
</evidence>
<evidence type="ECO:0000313" key="35">
    <source>
        <dbReference type="Proteomes" id="UP000050525"/>
    </source>
</evidence>
<keyword evidence="24" id="KW-0010">Activator</keyword>
<dbReference type="InterPro" id="IPR027417">
    <property type="entry name" value="P-loop_NTPase"/>
</dbReference>
<dbReference type="Gene3D" id="1.10.533.10">
    <property type="entry name" value="Death Domain, Fas"/>
    <property type="match status" value="1"/>
</dbReference>
<evidence type="ECO:0000259" key="33">
    <source>
        <dbReference type="PROSITE" id="PS50837"/>
    </source>
</evidence>
<evidence type="ECO:0000256" key="13">
    <source>
        <dbReference type="ARBA" id="ARBA00022737"/>
    </source>
</evidence>
<dbReference type="SUPFAM" id="SSF52047">
    <property type="entry name" value="RNI-like"/>
    <property type="match status" value="1"/>
</dbReference>
<dbReference type="GO" id="GO:0005524">
    <property type="term" value="F:ATP binding"/>
    <property type="evidence" value="ECO:0007669"/>
    <property type="project" value="UniProtKB-KW"/>
</dbReference>
<evidence type="ECO:0000256" key="21">
    <source>
        <dbReference type="ARBA" id="ARBA00023128"/>
    </source>
</evidence>
<evidence type="ECO:0000256" key="14">
    <source>
        <dbReference type="ARBA" id="ARBA00022741"/>
    </source>
</evidence>
<keyword evidence="13" id="KW-0677">Repeat</keyword>
<evidence type="ECO:0000256" key="10">
    <source>
        <dbReference type="ARBA" id="ARBA00022525"/>
    </source>
</evidence>
<evidence type="ECO:0000256" key="28">
    <source>
        <dbReference type="ARBA" id="ARBA00023288"/>
    </source>
</evidence>
<dbReference type="SUPFAM" id="SSF47986">
    <property type="entry name" value="DEATH domain"/>
    <property type="match status" value="1"/>
</dbReference>
<name>A0A151NXK2_ALLMI</name>
<feature type="domain" description="Pyrin" evidence="32">
    <location>
        <begin position="1"/>
        <end position="94"/>
    </location>
</feature>
<evidence type="ECO:0000256" key="15">
    <source>
        <dbReference type="ARBA" id="ARBA00022801"/>
    </source>
</evidence>
<comment type="catalytic activity">
    <reaction evidence="31">
        <text>ATP + H2O = ADP + phosphate + H(+)</text>
        <dbReference type="Rhea" id="RHEA:13065"/>
        <dbReference type="ChEBI" id="CHEBI:15377"/>
        <dbReference type="ChEBI" id="CHEBI:15378"/>
        <dbReference type="ChEBI" id="CHEBI:30616"/>
        <dbReference type="ChEBI" id="CHEBI:43474"/>
        <dbReference type="ChEBI" id="CHEBI:456216"/>
    </reaction>
    <physiologicalReaction direction="left-to-right" evidence="31">
        <dbReference type="Rhea" id="RHEA:13066"/>
    </physiologicalReaction>
</comment>
<evidence type="ECO:0000256" key="19">
    <source>
        <dbReference type="ARBA" id="ARBA00023015"/>
    </source>
</evidence>
<keyword evidence="25" id="KW-0804">Transcription</keyword>
<dbReference type="CDD" id="cd00116">
    <property type="entry name" value="LRR_RI"/>
    <property type="match status" value="1"/>
</dbReference>
<evidence type="ECO:0000256" key="6">
    <source>
        <dbReference type="ARBA" id="ARBA00004613"/>
    </source>
</evidence>
<keyword evidence="22" id="KW-0472">Membrane</keyword>
<evidence type="ECO:0000256" key="29">
    <source>
        <dbReference type="ARBA" id="ARBA00040040"/>
    </source>
</evidence>
<evidence type="ECO:0000313" key="34">
    <source>
        <dbReference type="EMBL" id="KYO41611.1"/>
    </source>
</evidence>
<organism evidence="34 35">
    <name type="scientific">Alligator mississippiensis</name>
    <name type="common">American alligator</name>
    <dbReference type="NCBI Taxonomy" id="8496"/>
    <lineage>
        <taxon>Eukaryota</taxon>
        <taxon>Metazoa</taxon>
        <taxon>Chordata</taxon>
        <taxon>Craniata</taxon>
        <taxon>Vertebrata</taxon>
        <taxon>Euteleostomi</taxon>
        <taxon>Archelosauria</taxon>
        <taxon>Archosauria</taxon>
        <taxon>Crocodylia</taxon>
        <taxon>Alligatoridae</taxon>
        <taxon>Alligatorinae</taxon>
        <taxon>Alligator</taxon>
    </lineage>
</organism>
<dbReference type="SMART" id="SM01288">
    <property type="entry name" value="FISNA"/>
    <property type="match status" value="1"/>
</dbReference>
<dbReference type="InterPro" id="IPR004020">
    <property type="entry name" value="DAPIN"/>
</dbReference>
<dbReference type="InterPro" id="IPR001611">
    <property type="entry name" value="Leu-rich_rpt"/>
</dbReference>
<evidence type="ECO:0000256" key="2">
    <source>
        <dbReference type="ARBA" id="ARBA00004173"/>
    </source>
</evidence>
<dbReference type="AlphaFoldDB" id="A0A151NXK2"/>
<dbReference type="PANTHER" id="PTHR45690:SF19">
    <property type="entry name" value="NACHT, LRR AND PYD DOMAINS-CONTAINING PROTEIN 3"/>
    <property type="match status" value="1"/>
</dbReference>
<dbReference type="EMBL" id="AKHW03001628">
    <property type="protein sequence ID" value="KYO41611.1"/>
    <property type="molecule type" value="Genomic_DNA"/>
</dbReference>
<dbReference type="GO" id="GO:0005739">
    <property type="term" value="C:mitochondrion"/>
    <property type="evidence" value="ECO:0007669"/>
    <property type="project" value="UniProtKB-SubCell"/>
</dbReference>
<evidence type="ECO:0000259" key="32">
    <source>
        <dbReference type="PROSITE" id="PS50824"/>
    </source>
</evidence>
<keyword evidence="16" id="KW-0256">Endoplasmic reticulum</keyword>
<dbReference type="Pfam" id="PF17779">
    <property type="entry name" value="WHD_NOD2"/>
    <property type="match status" value="1"/>
</dbReference>
<dbReference type="InterPro" id="IPR011029">
    <property type="entry name" value="DEATH-like_dom_sf"/>
</dbReference>
<dbReference type="GO" id="GO:0000139">
    <property type="term" value="C:Golgi membrane"/>
    <property type="evidence" value="ECO:0007669"/>
    <property type="project" value="UniProtKB-SubCell"/>
</dbReference>
<dbReference type="Proteomes" id="UP000050525">
    <property type="component" value="Unassembled WGS sequence"/>
</dbReference>
<keyword evidence="9" id="KW-1017">Isopeptide bond</keyword>
<sequence length="770" mass="87841">MGNQSSRIIDLLLRALDNISQEDFKRFKDSLLHSDFKGRGNISRCRLENADRIDTKNLLLEFYGRHAAADVTIEVFTQINLRDAAAKLREEKEKDMDLKPKSGVNVIPEKDYRVKYRERILKQYQLMRDRNARLGEMVGLNNRYTKLMIVTQYRPDKEREHEIIAMGQTHSKIMNKHAHCAVTVDRLFKKDNGGRTPQTVVLLGAAGIGKTMTVKKIVLDWAAGKLYKKKFHYVFYINCREMNFIPKQGSLADIILKSCPNKNAPIEHILANPEKLLFIIDGFDELRFSLDQPESDLCFDPWEKQPAEIILNSLFRRTVLPGSYLIIITRPVALEKLKQSLQCALYTEILGFSEEDREEYFYRFFGNEKQASEAFNFVRENEILFTMCFVPIVCWIICTVLKQQMERGEDLLQTSKTVTGVYMLFLFSLVDSSSSNSRLQIQAHMRRLCSLAADGMWEQKILFEQNDIKRFEDHKEEKFQRLSKQLRQEQQKQSPIYLLCQALKAPNCKLEKLNLWSCKLTVACCEDLTDVLRRNDSLRELQLGDNALGDSGARVLCEGANHAKLERLGLWRCNLTGACCGDLSAVLSTKQSLTELELGHNDVGDSGVRWLCEGLKHPNCKLQRLRLWWCQLTASCCGDLAAVLRSNQSLAELELGGNEHLGDAGVQQLCEGLKHPNCKLQKLGLSGCDLTAGCCRELSSVLSTSQTLTELNLRDNQLGHSGVQLLCEGLQHPDCKLRRLRLSSHTFKEETRTELGAVREIKAHLVIESN</sequence>
<feature type="domain" description="NACHT" evidence="33">
    <location>
        <begin position="198"/>
        <end position="403"/>
    </location>
</feature>
<dbReference type="PROSITE" id="PS50824">
    <property type="entry name" value="DAPIN"/>
    <property type="match status" value="1"/>
</dbReference>
<keyword evidence="12" id="KW-0399">Innate immunity</keyword>
<proteinExistence type="inferred from homology"/>
<keyword evidence="20" id="KW-0333">Golgi apparatus</keyword>
<evidence type="ECO:0000256" key="9">
    <source>
        <dbReference type="ARBA" id="ARBA00022499"/>
    </source>
</evidence>
<gene>
    <name evidence="34" type="ORF">Y1Q_0006368</name>
</gene>
<evidence type="ECO:0000256" key="26">
    <source>
        <dbReference type="ARBA" id="ARBA00023212"/>
    </source>
</evidence>
<dbReference type="PANTHER" id="PTHR45690">
    <property type="entry name" value="NACHT, LRR AND PYD DOMAINS-CONTAINING PROTEIN 12"/>
    <property type="match status" value="1"/>
</dbReference>
<keyword evidence="10" id="KW-0964">Secreted</keyword>
<dbReference type="InterPro" id="IPR032675">
    <property type="entry name" value="LRR_dom_sf"/>
</dbReference>
<dbReference type="InterPro" id="IPR029495">
    <property type="entry name" value="NACHT-assoc"/>
</dbReference>
<dbReference type="InterPro" id="IPR050637">
    <property type="entry name" value="NLRP_innate_immun_reg"/>
</dbReference>
<dbReference type="GO" id="GO:0006954">
    <property type="term" value="P:inflammatory response"/>
    <property type="evidence" value="ECO:0007669"/>
    <property type="project" value="UniProtKB-KW"/>
</dbReference>
<dbReference type="Pfam" id="PF05729">
    <property type="entry name" value="NACHT"/>
    <property type="match status" value="1"/>
</dbReference>
<evidence type="ECO:0000256" key="16">
    <source>
        <dbReference type="ARBA" id="ARBA00022824"/>
    </source>
</evidence>
<reference evidence="34 35" key="1">
    <citation type="journal article" date="2012" name="Genome Biol.">
        <title>Sequencing three crocodilian genomes to illuminate the evolution of archosaurs and amniotes.</title>
        <authorList>
            <person name="St John J.A."/>
            <person name="Braun E.L."/>
            <person name="Isberg S.R."/>
            <person name="Miles L.G."/>
            <person name="Chong A.Y."/>
            <person name="Gongora J."/>
            <person name="Dalzell P."/>
            <person name="Moran C."/>
            <person name="Bed'hom B."/>
            <person name="Abzhanov A."/>
            <person name="Burgess S.C."/>
            <person name="Cooksey A.M."/>
            <person name="Castoe T.A."/>
            <person name="Crawford N.G."/>
            <person name="Densmore L.D."/>
            <person name="Drew J.C."/>
            <person name="Edwards S.V."/>
            <person name="Faircloth B.C."/>
            <person name="Fujita M.K."/>
            <person name="Greenwold M.J."/>
            <person name="Hoffmann F.G."/>
            <person name="Howard J.M."/>
            <person name="Iguchi T."/>
            <person name="Janes D.E."/>
            <person name="Khan S.Y."/>
            <person name="Kohno S."/>
            <person name="de Koning A.J."/>
            <person name="Lance S.L."/>
            <person name="McCarthy F.M."/>
            <person name="McCormack J.E."/>
            <person name="Merchant M.E."/>
            <person name="Peterson D.G."/>
            <person name="Pollock D.D."/>
            <person name="Pourmand N."/>
            <person name="Raney B.J."/>
            <person name="Roessler K.A."/>
            <person name="Sanford J.R."/>
            <person name="Sawyer R.H."/>
            <person name="Schmidt C.J."/>
            <person name="Triplett E.W."/>
            <person name="Tuberville T.D."/>
            <person name="Venegas-Anaya M."/>
            <person name="Howard J.T."/>
            <person name="Jarvis E.D."/>
            <person name="Guillette L.J.Jr."/>
            <person name="Glenn T.C."/>
            <person name="Green R.E."/>
            <person name="Ray D.A."/>
        </authorList>
    </citation>
    <scope>NUCLEOTIDE SEQUENCE [LARGE SCALE GENOMIC DNA]</scope>
    <source>
        <strain evidence="34">KSC_2009_1</strain>
    </source>
</reference>
<accession>A0A151NXK2</accession>
<evidence type="ECO:0000256" key="7">
    <source>
        <dbReference type="ARBA" id="ARBA00008665"/>
    </source>
</evidence>
<keyword evidence="27" id="KW-0539">Nucleus</keyword>
<dbReference type="InterPro" id="IPR041075">
    <property type="entry name" value="NOD1/2_WH"/>
</dbReference>
<dbReference type="GO" id="GO:0005576">
    <property type="term" value="C:extracellular region"/>
    <property type="evidence" value="ECO:0007669"/>
    <property type="project" value="UniProtKB-SubCell"/>
</dbReference>